<sequence>MITREEIAAALDGTDRSNLDVARTLGVGPARVRRVRAAAGLPPYQRGRRRSCATWEEAFAARTVAVEGGHLQWTGPLSEHGTPLLRLGLEAETAYRYAFRIHHGREAEGKTNPTCGYPRCVAGGHLEDRVIREERRAEEERRRPKGRGLLDPPAGATWHRDVDLIAVERVMRGAQPLPVLNEAEQRYAVVVMTRDADLGAEEIGERLGIAARTVVRWRDEAGLSDGRP</sequence>
<dbReference type="EMBL" id="BMVO01000003">
    <property type="protein sequence ID" value="GHA94050.1"/>
    <property type="molecule type" value="Genomic_DNA"/>
</dbReference>
<keyword evidence="3" id="KW-1185">Reference proteome</keyword>
<gene>
    <name evidence="2" type="ORF">GCM10010346_15960</name>
</gene>
<proteinExistence type="predicted"/>
<comment type="caution">
    <text evidence="2">The sequence shown here is derived from an EMBL/GenBank/DDBJ whole genome shotgun (WGS) entry which is preliminary data.</text>
</comment>
<evidence type="ECO:0000313" key="3">
    <source>
        <dbReference type="Proteomes" id="UP000599437"/>
    </source>
</evidence>
<dbReference type="RefSeq" id="WP_138895147.1">
    <property type="nucleotide sequence ID" value="NZ_BMVO01000003.1"/>
</dbReference>
<protein>
    <submittedName>
        <fullName evidence="2">Uncharacterized protein</fullName>
    </submittedName>
</protein>
<reference evidence="3" key="1">
    <citation type="journal article" date="2019" name="Int. J. Syst. Evol. Microbiol.">
        <title>The Global Catalogue of Microorganisms (GCM) 10K type strain sequencing project: providing services to taxonomists for standard genome sequencing and annotation.</title>
        <authorList>
            <consortium name="The Broad Institute Genomics Platform"/>
            <consortium name="The Broad Institute Genome Sequencing Center for Infectious Disease"/>
            <person name="Wu L."/>
            <person name="Ma J."/>
        </authorList>
    </citation>
    <scope>NUCLEOTIDE SEQUENCE [LARGE SCALE GENOMIC DNA]</scope>
    <source>
        <strain evidence="3">JCM 4737</strain>
    </source>
</reference>
<feature type="region of interest" description="Disordered" evidence="1">
    <location>
        <begin position="134"/>
        <end position="154"/>
    </location>
</feature>
<dbReference type="Proteomes" id="UP000599437">
    <property type="component" value="Unassembled WGS sequence"/>
</dbReference>
<evidence type="ECO:0000256" key="1">
    <source>
        <dbReference type="SAM" id="MobiDB-lite"/>
    </source>
</evidence>
<organism evidence="2 3">
    <name type="scientific">Streptomyces chryseus</name>
    <dbReference type="NCBI Taxonomy" id="68186"/>
    <lineage>
        <taxon>Bacteria</taxon>
        <taxon>Bacillati</taxon>
        <taxon>Actinomycetota</taxon>
        <taxon>Actinomycetes</taxon>
        <taxon>Kitasatosporales</taxon>
        <taxon>Streptomycetaceae</taxon>
        <taxon>Streptomyces</taxon>
    </lineage>
</organism>
<name>A0ABQ3DGV9_9ACTN</name>
<evidence type="ECO:0000313" key="2">
    <source>
        <dbReference type="EMBL" id="GHA94050.1"/>
    </source>
</evidence>
<accession>A0ABQ3DGV9</accession>